<dbReference type="InterPro" id="IPR001810">
    <property type="entry name" value="F-box_dom"/>
</dbReference>
<feature type="domain" description="F-box" evidence="1">
    <location>
        <begin position="3"/>
        <end position="48"/>
    </location>
</feature>
<proteinExistence type="predicted"/>
<name>A0A2L2T4S8_9HYPO</name>
<sequence>MAAAALENIPIETVQQIASFLNYKDIRDLSSTCRPLRSNLYRLLWSCISVHGVKNMMRPCYHIDQWDMLKHPVYPQCHVLIPRAIMQTLRTMTSLESLHLNVLMLSAQQEAVVLDLLQEKPGFKLQHLTIRVGFKVAESFILKCSHELRSPDTDVSSSVFNGLLYQYPSFLDEENYGMPSLRNISNDFPALKTLIFHETREYNMNSSNADPRHRALKEVCVLVEPPQFYQWKRGQGITVRSFHEMPNPNGFPSGVEE</sequence>
<evidence type="ECO:0000259" key="1">
    <source>
        <dbReference type="PROSITE" id="PS50181"/>
    </source>
</evidence>
<evidence type="ECO:0000313" key="2">
    <source>
        <dbReference type="EMBL" id="CEI38858.1"/>
    </source>
</evidence>
<evidence type="ECO:0000313" key="3">
    <source>
        <dbReference type="Proteomes" id="UP000245910"/>
    </source>
</evidence>
<dbReference type="InterPro" id="IPR036047">
    <property type="entry name" value="F-box-like_dom_sf"/>
</dbReference>
<dbReference type="SUPFAM" id="SSF81383">
    <property type="entry name" value="F-box domain"/>
    <property type="match status" value="1"/>
</dbReference>
<keyword evidence="3" id="KW-1185">Reference proteome</keyword>
<dbReference type="Proteomes" id="UP000245910">
    <property type="component" value="Chromosome IIII"/>
</dbReference>
<reference evidence="3" key="1">
    <citation type="submission" date="2014-10" db="EMBL/GenBank/DDBJ databases">
        <authorList>
            <person name="King R."/>
        </authorList>
    </citation>
    <scope>NUCLEOTIDE SEQUENCE [LARGE SCALE GENOMIC DNA]</scope>
    <source>
        <strain evidence="3">A3/5</strain>
    </source>
</reference>
<dbReference type="EMBL" id="LN649232">
    <property type="protein sequence ID" value="CEI38858.1"/>
    <property type="molecule type" value="Genomic_DNA"/>
</dbReference>
<dbReference type="AlphaFoldDB" id="A0A2L2T4S8"/>
<accession>A0A2L2T4S8</accession>
<organism evidence="2 3">
    <name type="scientific">Fusarium venenatum</name>
    <dbReference type="NCBI Taxonomy" id="56646"/>
    <lineage>
        <taxon>Eukaryota</taxon>
        <taxon>Fungi</taxon>
        <taxon>Dikarya</taxon>
        <taxon>Ascomycota</taxon>
        <taxon>Pezizomycotina</taxon>
        <taxon>Sordariomycetes</taxon>
        <taxon>Hypocreomycetidae</taxon>
        <taxon>Hypocreales</taxon>
        <taxon>Nectriaceae</taxon>
        <taxon>Fusarium</taxon>
    </lineage>
</organism>
<dbReference type="PROSITE" id="PS50181">
    <property type="entry name" value="FBOX"/>
    <property type="match status" value="1"/>
</dbReference>
<protein>
    <recommendedName>
        <fullName evidence="1">F-box domain-containing protein</fullName>
    </recommendedName>
</protein>